<comment type="caution">
    <text evidence="4">The sequence shown here is derived from an EMBL/GenBank/DDBJ whole genome shotgun (WGS) entry which is preliminary data.</text>
</comment>
<dbReference type="Proteomes" id="UP000823629">
    <property type="component" value="Unassembled WGS sequence"/>
</dbReference>
<dbReference type="GO" id="GO:0003677">
    <property type="term" value="F:DNA binding"/>
    <property type="evidence" value="ECO:0007669"/>
    <property type="project" value="UniProtKB-KW"/>
</dbReference>
<dbReference type="SUPFAM" id="SSF47413">
    <property type="entry name" value="lambda repressor-like DNA-binding domains"/>
    <property type="match status" value="1"/>
</dbReference>
<dbReference type="EMBL" id="JADING010000041">
    <property type="protein sequence ID" value="MBO8414120.1"/>
    <property type="molecule type" value="Genomic_DNA"/>
</dbReference>
<evidence type="ECO:0000313" key="4">
    <source>
        <dbReference type="EMBL" id="MBO8414120.1"/>
    </source>
</evidence>
<dbReference type="Pfam" id="PF01381">
    <property type="entry name" value="HTH_3"/>
    <property type="match status" value="1"/>
</dbReference>
<feature type="domain" description="HTH cro/C1-type" evidence="3">
    <location>
        <begin position="10"/>
        <end position="64"/>
    </location>
</feature>
<feature type="transmembrane region" description="Helical" evidence="2">
    <location>
        <begin position="127"/>
        <end position="150"/>
    </location>
</feature>
<name>A0A9D9D8X4_9BACL</name>
<keyword evidence="2" id="KW-0812">Transmembrane</keyword>
<evidence type="ECO:0000256" key="1">
    <source>
        <dbReference type="ARBA" id="ARBA00023125"/>
    </source>
</evidence>
<keyword evidence="1" id="KW-0238">DNA-binding</keyword>
<dbReference type="PROSITE" id="PS50943">
    <property type="entry name" value="HTH_CROC1"/>
    <property type="match status" value="1"/>
</dbReference>
<dbReference type="PANTHER" id="PTHR46558">
    <property type="entry name" value="TRACRIPTIONAL REGULATORY PROTEIN-RELATED-RELATED"/>
    <property type="match status" value="1"/>
</dbReference>
<dbReference type="InterPro" id="IPR010982">
    <property type="entry name" value="Lambda_DNA-bd_dom_sf"/>
</dbReference>
<dbReference type="InterPro" id="IPR001387">
    <property type="entry name" value="Cro/C1-type_HTH"/>
</dbReference>
<organism evidence="4 5">
    <name type="scientific">Candidatus Scatoplasma merdavium</name>
    <dbReference type="NCBI Taxonomy" id="2840932"/>
    <lineage>
        <taxon>Bacteria</taxon>
        <taxon>Bacillati</taxon>
        <taxon>Bacillota</taxon>
        <taxon>Bacilli</taxon>
        <taxon>Bacillales</taxon>
        <taxon>Candidatus Scatoplasma</taxon>
    </lineage>
</organism>
<evidence type="ECO:0000259" key="3">
    <source>
        <dbReference type="PROSITE" id="PS50943"/>
    </source>
</evidence>
<keyword evidence="2" id="KW-0472">Membrane</keyword>
<evidence type="ECO:0000313" key="5">
    <source>
        <dbReference type="Proteomes" id="UP000823629"/>
    </source>
</evidence>
<dbReference type="SMART" id="SM00530">
    <property type="entry name" value="HTH_XRE"/>
    <property type="match status" value="1"/>
</dbReference>
<dbReference type="AlphaFoldDB" id="A0A9D9D8X4"/>
<feature type="transmembrane region" description="Helical" evidence="2">
    <location>
        <begin position="97"/>
        <end position="121"/>
    </location>
</feature>
<protein>
    <submittedName>
        <fullName evidence="4">Helix-turn-helix transcriptional regulator</fullName>
    </submittedName>
</protein>
<dbReference type="PANTHER" id="PTHR46558:SF4">
    <property type="entry name" value="DNA-BIDING PHAGE PROTEIN"/>
    <property type="match status" value="1"/>
</dbReference>
<sequence>MDLIKIGKFIAKCRKDKNLTQLQLAEKLSVTDRAVSKWENGRSLPDSSIMLNLCNALGITVNELLAGERLEKEDINKANEENLLSIIKDKEDSDRRLLLSEVVFGTFGIATILPLILLGALLEIEMWLRLVLIFGAVVLIVPFALFLLWIEQKTGYYICPHCGYRYVPTYKSVLMAPHYFTTRLMKCPKCGQKGWHKKTINKSENKSERE</sequence>
<dbReference type="CDD" id="cd00093">
    <property type="entry name" value="HTH_XRE"/>
    <property type="match status" value="1"/>
</dbReference>
<keyword evidence="2" id="KW-1133">Transmembrane helix</keyword>
<dbReference type="Gene3D" id="1.10.260.40">
    <property type="entry name" value="lambda repressor-like DNA-binding domains"/>
    <property type="match status" value="1"/>
</dbReference>
<proteinExistence type="predicted"/>
<gene>
    <name evidence="4" type="ORF">IAC78_01385</name>
</gene>
<evidence type="ECO:0000256" key="2">
    <source>
        <dbReference type="SAM" id="Phobius"/>
    </source>
</evidence>
<accession>A0A9D9D8X4</accession>
<reference evidence="4" key="1">
    <citation type="submission" date="2020-10" db="EMBL/GenBank/DDBJ databases">
        <authorList>
            <person name="Gilroy R."/>
        </authorList>
    </citation>
    <scope>NUCLEOTIDE SEQUENCE</scope>
    <source>
        <strain evidence="4">1748</strain>
    </source>
</reference>
<reference evidence="4" key="2">
    <citation type="journal article" date="2021" name="PeerJ">
        <title>Extensive microbial diversity within the chicken gut microbiome revealed by metagenomics and culture.</title>
        <authorList>
            <person name="Gilroy R."/>
            <person name="Ravi A."/>
            <person name="Getino M."/>
            <person name="Pursley I."/>
            <person name="Horton D.L."/>
            <person name="Alikhan N.F."/>
            <person name="Baker D."/>
            <person name="Gharbi K."/>
            <person name="Hall N."/>
            <person name="Watson M."/>
            <person name="Adriaenssens E.M."/>
            <person name="Foster-Nyarko E."/>
            <person name="Jarju S."/>
            <person name="Secka A."/>
            <person name="Antonio M."/>
            <person name="Oren A."/>
            <person name="Chaudhuri R.R."/>
            <person name="La Ragione R."/>
            <person name="Hildebrand F."/>
            <person name="Pallen M.J."/>
        </authorList>
    </citation>
    <scope>NUCLEOTIDE SEQUENCE</scope>
    <source>
        <strain evidence="4">1748</strain>
    </source>
</reference>